<evidence type="ECO:0000313" key="2">
    <source>
        <dbReference type="EMBL" id="RUQ81650.1"/>
    </source>
</evidence>
<feature type="non-terminal residue" evidence="2">
    <location>
        <position position="1"/>
    </location>
</feature>
<sequence length="34" mass="4099">NKLKHFRRVATRYDKLAQSFLSFIYIAATALWLR</sequence>
<dbReference type="Proteomes" id="UP000288012">
    <property type="component" value="Unassembled WGS sequence"/>
</dbReference>
<evidence type="ECO:0000313" key="3">
    <source>
        <dbReference type="EMBL" id="RUQ84966.1"/>
    </source>
</evidence>
<protein>
    <submittedName>
        <fullName evidence="2">IS5/IS1182 family transposase</fullName>
    </submittedName>
</protein>
<evidence type="ECO:0000313" key="4">
    <source>
        <dbReference type="Proteomes" id="UP000288012"/>
    </source>
</evidence>
<keyword evidence="1" id="KW-1133">Transmembrane helix</keyword>
<accession>A0A3S0VMB2</accession>
<feature type="transmembrane region" description="Helical" evidence="1">
    <location>
        <begin position="16"/>
        <end position="33"/>
    </location>
</feature>
<gene>
    <name evidence="3" type="ORF">EKM59_08290</name>
    <name evidence="2" type="ORF">EKM59_10010</name>
</gene>
<name>A0A3S0VMB2_9GAMM</name>
<dbReference type="AlphaFoldDB" id="A0A3S0VMB2"/>
<comment type="caution">
    <text evidence="2">The sequence shown here is derived from an EMBL/GenBank/DDBJ whole genome shotgun (WGS) entry which is preliminary data.</text>
</comment>
<keyword evidence="1" id="KW-0472">Membrane</keyword>
<proteinExistence type="predicted"/>
<dbReference type="EMBL" id="RZGR01000024">
    <property type="protein sequence ID" value="RUQ84966.1"/>
    <property type="molecule type" value="Genomic_DNA"/>
</dbReference>
<evidence type="ECO:0000256" key="1">
    <source>
        <dbReference type="SAM" id="Phobius"/>
    </source>
</evidence>
<reference evidence="2 4" key="1">
    <citation type="submission" date="2018-12" db="EMBL/GenBank/DDBJ databases">
        <title>Legionella sp,whole genome shotgun sequence.</title>
        <authorList>
            <person name="Wu H."/>
        </authorList>
    </citation>
    <scope>NUCLEOTIDE SEQUENCE [LARGE SCALE GENOMIC DNA]</scope>
    <source>
        <strain evidence="2">Km714</strain>
        <strain evidence="4">km714</strain>
    </source>
</reference>
<organism evidence="2 4">
    <name type="scientific">Legionella septentrionalis</name>
    <dbReference type="NCBI Taxonomy" id="2498109"/>
    <lineage>
        <taxon>Bacteria</taxon>
        <taxon>Pseudomonadati</taxon>
        <taxon>Pseudomonadota</taxon>
        <taxon>Gammaproteobacteria</taxon>
        <taxon>Legionellales</taxon>
        <taxon>Legionellaceae</taxon>
        <taxon>Legionella</taxon>
    </lineage>
</organism>
<keyword evidence="4" id="KW-1185">Reference proteome</keyword>
<dbReference type="EMBL" id="RZGR01000035">
    <property type="protein sequence ID" value="RUQ81650.1"/>
    <property type="molecule type" value="Genomic_DNA"/>
</dbReference>
<dbReference type="OrthoDB" id="5563770at2"/>
<keyword evidence="1" id="KW-0812">Transmembrane</keyword>